<keyword evidence="1" id="KW-0813">Transport</keyword>
<gene>
    <name evidence="3" type="primary">phoU</name>
    <name evidence="3" type="ORF">Tbon_08800</name>
</gene>
<protein>
    <recommendedName>
        <fullName evidence="1">Phosphate-specific transport system accessory protein PhoU</fullName>
    </recommendedName>
</protein>
<dbReference type="NCBIfam" id="TIGR02135">
    <property type="entry name" value="phoU_full"/>
    <property type="match status" value="1"/>
</dbReference>
<comment type="subcellular location">
    <subcellularLocation>
        <location evidence="1">Cytoplasm</location>
    </subcellularLocation>
</comment>
<feature type="domain" description="PhoU" evidence="2">
    <location>
        <begin position="122"/>
        <end position="205"/>
    </location>
</feature>
<comment type="similarity">
    <text evidence="1">Belongs to the PhoU family.</text>
</comment>
<dbReference type="InterPro" id="IPR026022">
    <property type="entry name" value="PhoU_dom"/>
</dbReference>
<comment type="subunit">
    <text evidence="1">Homodimer.</text>
</comment>
<keyword evidence="1" id="KW-0963">Cytoplasm</keyword>
<dbReference type="Proteomes" id="UP000326331">
    <property type="component" value="Chromosome"/>
</dbReference>
<organism evidence="3 4">
    <name type="scientific">Tepidiforma bonchosmolovskayae</name>
    <dbReference type="NCBI Taxonomy" id="2601677"/>
    <lineage>
        <taxon>Bacteria</taxon>
        <taxon>Bacillati</taxon>
        <taxon>Chloroflexota</taxon>
        <taxon>Tepidiformia</taxon>
        <taxon>Tepidiformales</taxon>
        <taxon>Tepidiformaceae</taxon>
        <taxon>Tepidiforma</taxon>
    </lineage>
</organism>
<comment type="function">
    <text evidence="1">Plays a role in the regulation of phosphate uptake.</text>
</comment>
<evidence type="ECO:0000259" key="2">
    <source>
        <dbReference type="Pfam" id="PF01895"/>
    </source>
</evidence>
<evidence type="ECO:0000313" key="3">
    <source>
        <dbReference type="EMBL" id="QFG03393.1"/>
    </source>
</evidence>
<evidence type="ECO:0000313" key="4">
    <source>
        <dbReference type="Proteomes" id="UP000326331"/>
    </source>
</evidence>
<dbReference type="SUPFAM" id="SSF109755">
    <property type="entry name" value="PhoU-like"/>
    <property type="match status" value="1"/>
</dbReference>
<accession>A0ABX6C3X8</accession>
<keyword evidence="4" id="KW-1185">Reference proteome</keyword>
<dbReference type="InterPro" id="IPR028366">
    <property type="entry name" value="PhoU"/>
</dbReference>
<reference evidence="3 4" key="1">
    <citation type="submission" date="2019-08" db="EMBL/GenBank/DDBJ databases">
        <authorList>
            <person name="Toschakov S.V."/>
        </authorList>
    </citation>
    <scope>NUCLEOTIDE SEQUENCE [LARGE SCALE GENOMIC DNA]</scope>
    <source>
        <strain evidence="3 4">3753O</strain>
    </source>
</reference>
<dbReference type="Pfam" id="PF01895">
    <property type="entry name" value="PhoU"/>
    <property type="match status" value="2"/>
</dbReference>
<sequence>MTRDLFKAELRQLQDDVLTLGSMTEKAILDAMESLRDGDVEWSRRIIADDAKINRKRFEIEDRTIAVVATQQPMATDLRALVSVLYIITDLERIADHAEGVARINTMMEPEPLPRKLGYIPAMADRAVAMLRDSLKAYIDLDVDAARQICHADDEVDRLQDSVYEEAFRAMVADPSTIQRNTYLLWTAHNLERIADRCTNICERVIYTVTGHMDELNVSNY</sequence>
<dbReference type="RefSeq" id="WP_158067356.1">
    <property type="nucleotide sequence ID" value="NZ_CP042829.1"/>
</dbReference>
<dbReference type="PANTHER" id="PTHR42930">
    <property type="entry name" value="PHOSPHATE-SPECIFIC TRANSPORT SYSTEM ACCESSORY PROTEIN PHOU"/>
    <property type="match status" value="1"/>
</dbReference>
<reference evidence="3 4" key="2">
    <citation type="submission" date="2019-10" db="EMBL/GenBank/DDBJ databases">
        <title>Thermopilla bonchosmolovskayae gen. nov., sp. nov., a moderately thermophilic Chloroflexi bacterium from a Chukotka hot spring (Arctic, Russia), representing a novel classis Thermopillaia, which include previously uncultivated lineage OLB14.</title>
        <authorList>
            <person name="Kochetkova T.V."/>
            <person name="Zayulina K.S."/>
            <person name="Zhigarkov V.S."/>
            <person name="Minaev N.V."/>
            <person name="Novikov A."/>
            <person name="Toshchakov S.V."/>
            <person name="Elcheninov A.G."/>
            <person name="Kublanov I.V."/>
        </authorList>
    </citation>
    <scope>NUCLEOTIDE SEQUENCE [LARGE SCALE GENOMIC DNA]</scope>
    <source>
        <strain evidence="3 4">3753O</strain>
    </source>
</reference>
<keyword evidence="1" id="KW-0592">Phosphate transport</keyword>
<name>A0ABX6C3X8_9CHLR</name>
<feature type="domain" description="PhoU" evidence="2">
    <location>
        <begin position="19"/>
        <end position="103"/>
    </location>
</feature>
<dbReference type="PANTHER" id="PTHR42930:SF3">
    <property type="entry name" value="PHOSPHATE-SPECIFIC TRANSPORT SYSTEM ACCESSORY PROTEIN PHOU"/>
    <property type="match status" value="1"/>
</dbReference>
<dbReference type="InterPro" id="IPR038078">
    <property type="entry name" value="PhoU-like_sf"/>
</dbReference>
<dbReference type="Gene3D" id="1.20.58.220">
    <property type="entry name" value="Phosphate transport system protein phou homolog 2, domain 2"/>
    <property type="match status" value="1"/>
</dbReference>
<proteinExistence type="inferred from homology"/>
<evidence type="ECO:0000256" key="1">
    <source>
        <dbReference type="PIRNR" id="PIRNR003107"/>
    </source>
</evidence>
<dbReference type="EMBL" id="CP042829">
    <property type="protein sequence ID" value="QFG03393.1"/>
    <property type="molecule type" value="Genomic_DNA"/>
</dbReference>
<dbReference type="PIRSF" id="PIRSF003107">
    <property type="entry name" value="PhoU"/>
    <property type="match status" value="1"/>
</dbReference>